<dbReference type="Proteomes" id="UP000050741">
    <property type="component" value="Unassembled WGS sequence"/>
</dbReference>
<dbReference type="GO" id="GO:0006888">
    <property type="term" value="P:endoplasmic reticulum to Golgi vesicle-mediated transport"/>
    <property type="evidence" value="ECO:0007669"/>
    <property type="project" value="InterPro"/>
</dbReference>
<dbReference type="WBParaSite" id="GPLIN_001400200">
    <property type="protein sequence ID" value="GPLIN_001400200"/>
    <property type="gene ID" value="GPLIN_001400200"/>
</dbReference>
<organism evidence="8 9">
    <name type="scientific">Globodera pallida</name>
    <name type="common">Potato cyst nematode worm</name>
    <name type="synonym">Heterodera pallida</name>
    <dbReference type="NCBI Taxonomy" id="36090"/>
    <lineage>
        <taxon>Eukaryota</taxon>
        <taxon>Metazoa</taxon>
        <taxon>Ecdysozoa</taxon>
        <taxon>Nematoda</taxon>
        <taxon>Chromadorea</taxon>
        <taxon>Rhabditida</taxon>
        <taxon>Tylenchina</taxon>
        <taxon>Tylenchomorpha</taxon>
        <taxon>Tylenchoidea</taxon>
        <taxon>Heteroderidae</taxon>
        <taxon>Heteroderinae</taxon>
        <taxon>Globodera</taxon>
    </lineage>
</organism>
<dbReference type="SUPFAM" id="SSF50978">
    <property type="entry name" value="WD40 repeat-like"/>
    <property type="match status" value="2"/>
</dbReference>
<dbReference type="Gene3D" id="2.130.10.10">
    <property type="entry name" value="YVTN repeat-like/Quinoprotein amine dehydrogenase"/>
    <property type="match status" value="3"/>
</dbReference>
<dbReference type="CDD" id="cd00200">
    <property type="entry name" value="WD40"/>
    <property type="match status" value="1"/>
</dbReference>
<reference evidence="9" key="3">
    <citation type="submission" date="2016-06" db="UniProtKB">
        <authorList>
            <consortium name="WormBaseParasite"/>
        </authorList>
    </citation>
    <scope>IDENTIFICATION</scope>
</reference>
<dbReference type="InterPro" id="IPR011012">
    <property type="entry name" value="Longin-like_dom_sf"/>
</dbReference>
<evidence type="ECO:0000256" key="6">
    <source>
        <dbReference type="PROSITE-ProRule" id="PRU00221"/>
    </source>
</evidence>
<evidence type="ECO:0000256" key="7">
    <source>
        <dbReference type="SAM" id="Phobius"/>
    </source>
</evidence>
<feature type="repeat" description="WD" evidence="6">
    <location>
        <begin position="315"/>
        <end position="356"/>
    </location>
</feature>
<keyword evidence="4" id="KW-0677">Repeat</keyword>
<feature type="repeat" description="WD" evidence="6">
    <location>
        <begin position="194"/>
        <end position="236"/>
    </location>
</feature>
<keyword evidence="7" id="KW-0812">Transmembrane</keyword>
<dbReference type="GO" id="GO:0048471">
    <property type="term" value="C:perinuclear region of cytoplasm"/>
    <property type="evidence" value="ECO:0007669"/>
    <property type="project" value="UniProtKB-SubCell"/>
</dbReference>
<sequence length="694" mass="76811">MSTAGGKDYYFVIVGRQDQPLFEMDFPPKKREQQQETHHLLQFIAHAALDIVDEQTLRETQMYLKLVDKFNEWFVSAFVTASRIRFLMLHTQKNEEGIKQFFQEIYEMYIKFSMNPFYGQDAPIRSANFDQKAAMYAPDEPSPPAKLDGSFMPFDDEVYDTAFISRSSNCVAVATNSGELRIQSLDRAEHVGLVHGHTQSILCVDSPDWDDYLIASGSKDNSILFWRLRETKAETGVGTRQNEAKAFTADRIALATGHAHSVASIAFSRSKNLPFLVSVSTDTTLKLWPLTELIVKQEQEGEQHGNLKMSASATVVAHSKDINGVDVSANDKLCVTASMDKTAKLWHIDRKKGQLTAGGTLTGHKRGVWCARFSENQQLVATCSGDLTIKLFSLVDKSCTRTFEGHQFAVLSVLFIDNGTKLVSVDGGGLIKLWDVKKGFSVRTKKAHNYKIWSLRALPPLAETGNSGELRGAKARFMTGGADGQFALWADVSAEVKAETGFRMQHFARNICRREYVLKLFLPLLVLCILSGIYFAMMINAAQYFSFSAEPSPPAKLGGSFMPSDDEVYDTAFISRSSNCVAVATNSGELRIQSLDRVEHVGLVHGHTQSILCVDSPDWDDYLIASGSKDNSILFWRLRETKAETDVGARQNEAKAFTADRIALATGHAHSVARSGGGVVVAFVFSKLGLSPRG</sequence>
<dbReference type="PANTHER" id="PTHR19854">
    <property type="entry name" value="TRANSDUCIN BETA-LIKE 3"/>
    <property type="match status" value="1"/>
</dbReference>
<keyword evidence="8" id="KW-1185">Reference proteome</keyword>
<dbReference type="InterPro" id="IPR006722">
    <property type="entry name" value="Sedlin"/>
</dbReference>
<keyword evidence="7" id="KW-0472">Membrane</keyword>
<dbReference type="GO" id="GO:0034511">
    <property type="term" value="F:U3 snoRNA binding"/>
    <property type="evidence" value="ECO:0007669"/>
    <property type="project" value="TreeGrafter"/>
</dbReference>
<dbReference type="InterPro" id="IPR036322">
    <property type="entry name" value="WD40_repeat_dom_sf"/>
</dbReference>
<dbReference type="InterPro" id="IPR001680">
    <property type="entry name" value="WD40_rpt"/>
</dbReference>
<keyword evidence="7" id="KW-1133">Transmembrane helix</keyword>
<dbReference type="Pfam" id="PF04628">
    <property type="entry name" value="Sedlin_N"/>
    <property type="match status" value="1"/>
</dbReference>
<reference evidence="8" key="1">
    <citation type="submission" date="2013-12" db="EMBL/GenBank/DDBJ databases">
        <authorList>
            <person name="Aslett M."/>
        </authorList>
    </citation>
    <scope>NUCLEOTIDE SEQUENCE [LARGE SCALE GENOMIC DNA]</scope>
    <source>
        <strain evidence="8">Lindley</strain>
    </source>
</reference>
<dbReference type="PROSITE" id="PS50082">
    <property type="entry name" value="WD_REPEATS_2"/>
    <property type="match status" value="6"/>
</dbReference>
<feature type="repeat" description="WD" evidence="6">
    <location>
        <begin position="255"/>
        <end position="288"/>
    </location>
</feature>
<feature type="transmembrane region" description="Helical" evidence="7">
    <location>
        <begin position="516"/>
        <end position="537"/>
    </location>
</feature>
<dbReference type="PROSITE" id="PS50294">
    <property type="entry name" value="WD_REPEATS_REGION"/>
    <property type="match status" value="3"/>
</dbReference>
<dbReference type="InterPro" id="IPR015943">
    <property type="entry name" value="WD40/YVTN_repeat-like_dom_sf"/>
</dbReference>
<dbReference type="SMART" id="SM00320">
    <property type="entry name" value="WD40"/>
    <property type="match status" value="9"/>
</dbReference>
<dbReference type="CDD" id="cd14825">
    <property type="entry name" value="TRAPPC2_sedlin"/>
    <property type="match status" value="1"/>
</dbReference>
<protein>
    <submittedName>
        <fullName evidence="9">WD_REPEATS_REGION domain-containing protein</fullName>
    </submittedName>
</protein>
<dbReference type="GO" id="GO:0030686">
    <property type="term" value="C:90S preribosome"/>
    <property type="evidence" value="ECO:0007669"/>
    <property type="project" value="TreeGrafter"/>
</dbReference>
<evidence type="ECO:0000313" key="9">
    <source>
        <dbReference type="WBParaSite" id="GPLIN_001400200"/>
    </source>
</evidence>
<evidence type="ECO:0000256" key="4">
    <source>
        <dbReference type="ARBA" id="ARBA00022737"/>
    </source>
</evidence>
<keyword evidence="5" id="KW-0813">Transport</keyword>
<dbReference type="Pfam" id="PF00400">
    <property type="entry name" value="WD40"/>
    <property type="match status" value="6"/>
</dbReference>
<dbReference type="GO" id="GO:0000472">
    <property type="term" value="P:endonucleolytic cleavage to generate mature 5'-end of SSU-rRNA from (SSU-rRNA, 5.8S rRNA, LSU-rRNA)"/>
    <property type="evidence" value="ECO:0007669"/>
    <property type="project" value="TreeGrafter"/>
</dbReference>
<name>A0A183CM96_GLOPA</name>
<dbReference type="GO" id="GO:0000480">
    <property type="term" value="P:endonucleolytic cleavage in 5'-ETS of tricistronic rRNA transcript (SSU-rRNA, 5.8S rRNA, LSU-rRNA)"/>
    <property type="evidence" value="ECO:0007669"/>
    <property type="project" value="TreeGrafter"/>
</dbReference>
<reference evidence="8" key="2">
    <citation type="submission" date="2014-05" db="EMBL/GenBank/DDBJ databases">
        <title>The genome and life-stage specific transcriptomes of Globodera pallida elucidate key aspects of plant parasitism by a cyst nematode.</title>
        <authorList>
            <person name="Cotton J.A."/>
            <person name="Lilley C.J."/>
            <person name="Jones L.M."/>
            <person name="Kikuchi T."/>
            <person name="Reid A.J."/>
            <person name="Thorpe P."/>
            <person name="Tsai I.J."/>
            <person name="Beasley H."/>
            <person name="Blok V."/>
            <person name="Cock P.J.A."/>
            <person name="Van den Akker S.E."/>
            <person name="Holroyd N."/>
            <person name="Hunt M."/>
            <person name="Mantelin S."/>
            <person name="Naghra H."/>
            <person name="Pain A."/>
            <person name="Palomares-Rius J.E."/>
            <person name="Zarowiecki M."/>
            <person name="Berriman M."/>
            <person name="Jones J.T."/>
            <person name="Urwin P.E."/>
        </authorList>
    </citation>
    <scope>NUCLEOTIDE SEQUENCE [LARGE SCALE GENOMIC DNA]</scope>
    <source>
        <strain evidence="8">Lindley</strain>
    </source>
</reference>
<dbReference type="SUPFAM" id="SSF64356">
    <property type="entry name" value="SNARE-like"/>
    <property type="match status" value="1"/>
</dbReference>
<feature type="repeat" description="WD" evidence="6">
    <location>
        <begin position="604"/>
        <end position="646"/>
    </location>
</feature>
<evidence type="ECO:0000256" key="2">
    <source>
        <dbReference type="ARBA" id="ARBA00006626"/>
    </source>
</evidence>
<dbReference type="AlphaFoldDB" id="A0A183CM96"/>
<dbReference type="PANTHER" id="PTHR19854:SF15">
    <property type="entry name" value="TRANSDUCIN BETA-LIKE PROTEIN 3"/>
    <property type="match status" value="1"/>
</dbReference>
<proteinExistence type="inferred from homology"/>
<dbReference type="GO" id="GO:0005730">
    <property type="term" value="C:nucleolus"/>
    <property type="evidence" value="ECO:0007669"/>
    <property type="project" value="TreeGrafter"/>
</dbReference>
<evidence type="ECO:0000256" key="5">
    <source>
        <dbReference type="ARBA" id="ARBA00022892"/>
    </source>
</evidence>
<dbReference type="Gene3D" id="3.30.450.70">
    <property type="match status" value="1"/>
</dbReference>
<accession>A0A183CM96</accession>
<feature type="repeat" description="WD" evidence="6">
    <location>
        <begin position="361"/>
        <end position="402"/>
    </location>
</feature>
<evidence type="ECO:0000256" key="3">
    <source>
        <dbReference type="ARBA" id="ARBA00022574"/>
    </source>
</evidence>
<keyword evidence="5" id="KW-0931">ER-Golgi transport</keyword>
<keyword evidence="3 6" id="KW-0853">WD repeat</keyword>
<feature type="repeat" description="WD" evidence="6">
    <location>
        <begin position="403"/>
        <end position="444"/>
    </location>
</feature>
<comment type="subcellular location">
    <subcellularLocation>
        <location evidence="1">Cytoplasm</location>
        <location evidence="1">Perinuclear region</location>
    </subcellularLocation>
</comment>
<evidence type="ECO:0000313" key="8">
    <source>
        <dbReference type="Proteomes" id="UP000050741"/>
    </source>
</evidence>
<comment type="similarity">
    <text evidence="2">Belongs to the TRAPP small subunits family. Sedlin subfamily.</text>
</comment>
<evidence type="ECO:0000256" key="1">
    <source>
        <dbReference type="ARBA" id="ARBA00004556"/>
    </source>
</evidence>